<dbReference type="GO" id="GO:0055085">
    <property type="term" value="P:transmembrane transport"/>
    <property type="evidence" value="ECO:0007669"/>
    <property type="project" value="InterPro"/>
</dbReference>
<organism evidence="10 11">
    <name type="scientific">Pelagovum pacificum</name>
    <dbReference type="NCBI Taxonomy" id="2588711"/>
    <lineage>
        <taxon>Bacteria</taxon>
        <taxon>Pseudomonadati</taxon>
        <taxon>Pseudomonadota</taxon>
        <taxon>Alphaproteobacteria</taxon>
        <taxon>Rhodobacterales</taxon>
        <taxon>Paracoccaceae</taxon>
        <taxon>Pelagovum</taxon>
    </lineage>
</organism>
<feature type="transmembrane region" description="Helical" evidence="7">
    <location>
        <begin position="81"/>
        <end position="111"/>
    </location>
</feature>
<feature type="transmembrane region" description="Helical" evidence="7">
    <location>
        <begin position="270"/>
        <end position="289"/>
    </location>
</feature>
<evidence type="ECO:0000259" key="9">
    <source>
        <dbReference type="PROSITE" id="PS50928"/>
    </source>
</evidence>
<protein>
    <submittedName>
        <fullName evidence="10">Sugar ABC transporter permease</fullName>
    </submittedName>
</protein>
<sequence>MVGDRGRAALDGLARRDEPRRRDVRDRRLCGRRAQLSARRPRTLATPPSSLGETGAGPHDDNEAAATMSVAGFSPKGGERVWAAALIFPTMVGLALGALGSIVATIGLSFFDWDLFTTPELVGLENYTDLPGDRRFMRALTNTLIFSAIYVPGTVILSMLIAVLLNRQIHGKSVFRLIYFLPVVSSPTAVGLVWSWIYSKDQGVLNAMVTGLGMEPVHWLGRDLALYSVVVVNIWGAIGEGMIIFLAGLQAIPKDVYEAAMLDGADRVRTFLRITMPLLIPSIFFQSILSTINAFQAFDYVYILTQTQGGGSTVPTLVFNLYREGFNNFRMGNAAAQAVVLAAMIMVLTLIYNRMQKKWG</sequence>
<comment type="similarity">
    <text evidence="7">Belongs to the binding-protein-dependent transport system permease family.</text>
</comment>
<keyword evidence="3" id="KW-1003">Cell membrane</keyword>
<feature type="compositionally biased region" description="Basic and acidic residues" evidence="8">
    <location>
        <begin position="1"/>
        <end position="29"/>
    </location>
</feature>
<dbReference type="InterPro" id="IPR051393">
    <property type="entry name" value="ABC_transporter_permease"/>
</dbReference>
<feature type="region of interest" description="Disordered" evidence="8">
    <location>
        <begin position="1"/>
        <end position="63"/>
    </location>
</feature>
<evidence type="ECO:0000256" key="6">
    <source>
        <dbReference type="ARBA" id="ARBA00023136"/>
    </source>
</evidence>
<gene>
    <name evidence="10" type="ORF">FHY64_03775</name>
</gene>
<dbReference type="InterPro" id="IPR035906">
    <property type="entry name" value="MetI-like_sf"/>
</dbReference>
<evidence type="ECO:0000256" key="4">
    <source>
        <dbReference type="ARBA" id="ARBA00022692"/>
    </source>
</evidence>
<evidence type="ECO:0000256" key="1">
    <source>
        <dbReference type="ARBA" id="ARBA00004651"/>
    </source>
</evidence>
<dbReference type="Gene3D" id="1.10.3720.10">
    <property type="entry name" value="MetI-like"/>
    <property type="match status" value="1"/>
</dbReference>
<feature type="transmembrane region" description="Helical" evidence="7">
    <location>
        <begin position="144"/>
        <end position="165"/>
    </location>
</feature>
<keyword evidence="5 7" id="KW-1133">Transmembrane helix</keyword>
<feature type="transmembrane region" description="Helical" evidence="7">
    <location>
        <begin position="177"/>
        <end position="198"/>
    </location>
</feature>
<feature type="transmembrane region" description="Helical" evidence="7">
    <location>
        <begin position="224"/>
        <end position="249"/>
    </location>
</feature>
<evidence type="ECO:0000256" key="7">
    <source>
        <dbReference type="RuleBase" id="RU363032"/>
    </source>
</evidence>
<comment type="caution">
    <text evidence="10">The sequence shown here is derived from an EMBL/GenBank/DDBJ whole genome shotgun (WGS) entry which is preliminary data.</text>
</comment>
<dbReference type="SUPFAM" id="SSF161098">
    <property type="entry name" value="MetI-like"/>
    <property type="match status" value="1"/>
</dbReference>
<accession>A0A5C5GCG7</accession>
<keyword evidence="4 7" id="KW-0812">Transmembrane</keyword>
<feature type="domain" description="ABC transmembrane type-1" evidence="9">
    <location>
        <begin position="140"/>
        <end position="352"/>
    </location>
</feature>
<keyword evidence="6 7" id="KW-0472">Membrane</keyword>
<dbReference type="PANTHER" id="PTHR30193">
    <property type="entry name" value="ABC TRANSPORTER PERMEASE PROTEIN"/>
    <property type="match status" value="1"/>
</dbReference>
<evidence type="ECO:0000313" key="11">
    <source>
        <dbReference type="Proteomes" id="UP000314011"/>
    </source>
</evidence>
<dbReference type="AlphaFoldDB" id="A0A5C5GCG7"/>
<reference evidence="10 11" key="1">
    <citation type="submission" date="2019-06" db="EMBL/GenBank/DDBJ databases">
        <title>Genome of new Rhodobacteraceae sp. SM1903.</title>
        <authorList>
            <person name="Ren X."/>
        </authorList>
    </citation>
    <scope>NUCLEOTIDE SEQUENCE [LARGE SCALE GENOMIC DNA]</scope>
    <source>
        <strain evidence="10 11">SM1903</strain>
    </source>
</reference>
<evidence type="ECO:0000256" key="8">
    <source>
        <dbReference type="SAM" id="MobiDB-lite"/>
    </source>
</evidence>
<evidence type="ECO:0000256" key="3">
    <source>
        <dbReference type="ARBA" id="ARBA00022475"/>
    </source>
</evidence>
<evidence type="ECO:0000313" key="10">
    <source>
        <dbReference type="EMBL" id="TNY32423.1"/>
    </source>
</evidence>
<proteinExistence type="inferred from homology"/>
<dbReference type="EMBL" id="VFFF01000001">
    <property type="protein sequence ID" value="TNY32423.1"/>
    <property type="molecule type" value="Genomic_DNA"/>
</dbReference>
<dbReference type="PANTHER" id="PTHR30193:SF37">
    <property type="entry name" value="INNER MEMBRANE ABC TRANSPORTER PERMEASE PROTEIN YCJO"/>
    <property type="match status" value="1"/>
</dbReference>
<comment type="subcellular location">
    <subcellularLocation>
        <location evidence="1 7">Cell membrane</location>
        <topology evidence="1 7">Multi-pass membrane protein</topology>
    </subcellularLocation>
</comment>
<keyword evidence="11" id="KW-1185">Reference proteome</keyword>
<dbReference type="OrthoDB" id="9805108at2"/>
<keyword evidence="2 7" id="KW-0813">Transport</keyword>
<dbReference type="PROSITE" id="PS50928">
    <property type="entry name" value="ABC_TM1"/>
    <property type="match status" value="1"/>
</dbReference>
<dbReference type="Pfam" id="PF00528">
    <property type="entry name" value="BPD_transp_1"/>
    <property type="match status" value="1"/>
</dbReference>
<dbReference type="GO" id="GO:0005886">
    <property type="term" value="C:plasma membrane"/>
    <property type="evidence" value="ECO:0007669"/>
    <property type="project" value="UniProtKB-SubCell"/>
</dbReference>
<name>A0A5C5GCG7_9RHOB</name>
<dbReference type="InterPro" id="IPR000515">
    <property type="entry name" value="MetI-like"/>
</dbReference>
<dbReference type="Proteomes" id="UP000314011">
    <property type="component" value="Unassembled WGS sequence"/>
</dbReference>
<evidence type="ECO:0000256" key="2">
    <source>
        <dbReference type="ARBA" id="ARBA00022448"/>
    </source>
</evidence>
<dbReference type="CDD" id="cd06261">
    <property type="entry name" value="TM_PBP2"/>
    <property type="match status" value="1"/>
</dbReference>
<feature type="transmembrane region" description="Helical" evidence="7">
    <location>
        <begin position="334"/>
        <end position="352"/>
    </location>
</feature>
<evidence type="ECO:0000256" key="5">
    <source>
        <dbReference type="ARBA" id="ARBA00022989"/>
    </source>
</evidence>